<keyword evidence="1" id="KW-0472">Membrane</keyword>
<keyword evidence="3" id="KW-1185">Reference proteome</keyword>
<feature type="transmembrane region" description="Helical" evidence="1">
    <location>
        <begin position="94"/>
        <end position="114"/>
    </location>
</feature>
<evidence type="ECO:0000313" key="2">
    <source>
        <dbReference type="EMBL" id="WQD37118.1"/>
    </source>
</evidence>
<proteinExistence type="predicted"/>
<dbReference type="EMBL" id="CP139960">
    <property type="protein sequence ID" value="WQD37118.1"/>
    <property type="molecule type" value="Genomic_DNA"/>
</dbReference>
<evidence type="ECO:0000313" key="3">
    <source>
        <dbReference type="Proteomes" id="UP001325680"/>
    </source>
</evidence>
<organism evidence="2 3">
    <name type="scientific">Niabella yanshanensis</name>
    <dbReference type="NCBI Taxonomy" id="577386"/>
    <lineage>
        <taxon>Bacteria</taxon>
        <taxon>Pseudomonadati</taxon>
        <taxon>Bacteroidota</taxon>
        <taxon>Chitinophagia</taxon>
        <taxon>Chitinophagales</taxon>
        <taxon>Chitinophagaceae</taxon>
        <taxon>Niabella</taxon>
    </lineage>
</organism>
<feature type="transmembrane region" description="Helical" evidence="1">
    <location>
        <begin position="12"/>
        <end position="39"/>
    </location>
</feature>
<protein>
    <recommendedName>
        <fullName evidence="4">Cardiolipin synthase N-terminal domain-containing protein</fullName>
    </recommendedName>
</protein>
<reference evidence="2 3" key="1">
    <citation type="submission" date="2023-12" db="EMBL/GenBank/DDBJ databases">
        <title>Genome sequencing and assembly of bacterial species from a model synthetic community.</title>
        <authorList>
            <person name="Hogle S.L."/>
        </authorList>
    </citation>
    <scope>NUCLEOTIDE SEQUENCE [LARGE SCALE GENOMIC DNA]</scope>
    <source>
        <strain evidence="2 3">HAMBI_3031</strain>
    </source>
</reference>
<keyword evidence="1" id="KW-1133">Transmembrane helix</keyword>
<name>A0ABZ0W1G9_9BACT</name>
<evidence type="ECO:0000256" key="1">
    <source>
        <dbReference type="SAM" id="Phobius"/>
    </source>
</evidence>
<evidence type="ECO:0008006" key="4">
    <source>
        <dbReference type="Google" id="ProtNLM"/>
    </source>
</evidence>
<gene>
    <name evidence="2" type="ORF">U0035_15715</name>
</gene>
<dbReference type="Proteomes" id="UP001325680">
    <property type="component" value="Chromosome"/>
</dbReference>
<sequence length="145" mass="16287">MKLLDNKPVQTFLAVAPVLLAALCFIGYFAFFVSVFGSINHGHKAEWLPVSFLNNMDALLLAAFVLPVLFILSTVYFVLHAAQNPLLEKGNMRVVWILIIILLSVAGNFIYWLLEIRNKRTEPVIGDALHRKKQAGWSGGLYMKN</sequence>
<feature type="transmembrane region" description="Helical" evidence="1">
    <location>
        <begin position="59"/>
        <end position="82"/>
    </location>
</feature>
<keyword evidence="1" id="KW-0812">Transmembrane</keyword>
<dbReference type="RefSeq" id="WP_114791792.1">
    <property type="nucleotide sequence ID" value="NZ_CP139960.1"/>
</dbReference>
<accession>A0ABZ0W1G9</accession>